<comment type="caution">
    <text evidence="3">The sequence shown here is derived from an EMBL/GenBank/DDBJ whole genome shotgun (WGS) entry which is preliminary data.</text>
</comment>
<dbReference type="EMBL" id="CAMGYJ010000008">
    <property type="protein sequence ID" value="CAI0458590.1"/>
    <property type="molecule type" value="Genomic_DNA"/>
</dbReference>
<dbReference type="PANTHER" id="PTHR31639">
    <property type="entry name" value="F-BOX PROTEIN-LIKE"/>
    <property type="match status" value="1"/>
</dbReference>
<dbReference type="Gene3D" id="3.80.10.10">
    <property type="entry name" value="Ribonuclease Inhibitor"/>
    <property type="match status" value="1"/>
</dbReference>
<feature type="domain" description="F-box/LRR-repeat protein 15/At3g58940/PEG3-like LRR" evidence="2">
    <location>
        <begin position="167"/>
        <end position="338"/>
    </location>
</feature>
<evidence type="ECO:0008006" key="5">
    <source>
        <dbReference type="Google" id="ProtNLM"/>
    </source>
</evidence>
<sequence length="452" mass="50964">MLFLYGEDIAMMKRACCSCELSTADRISNLPANVTDQILTSMPIKEAAKASLWSKKWRNRWRSIPALVFDRKFGRIPLASPSQVKLNKLMMKVYRVLLLHDGPIDKFVLSVPGLRPCPEIEHIILYLSDKVTDEFSLRFGECRKVDPSGEKRVWAPGTGPVIQTSLTVGFSKLTALELKEVALASDFFEKFITKCPLLEKLTLLNCHGFESPKLVAPRLKALYFHSRFLVSFSFKCTPLLSLVSMLDPDEDDYESNIVIEGDDMDMVNVFASLPALKQLNLGLELLISLMGSIPARLPTLLQHLTVLEIPKIILSCLKDARILVCLIMSSPNLRCLTIRHDVGYQRSRPTTLIDSIQMLLEAAELDPYGTNGCLGCLESLNIHNGPGSESRIELELVKFVLAKAPQLRRVYIRPSRNVGHYRVAIHLKTMIGFKHASREAEIIYDWDERSVH</sequence>
<dbReference type="SUPFAM" id="SSF52047">
    <property type="entry name" value="RNI-like"/>
    <property type="match status" value="1"/>
</dbReference>
<dbReference type="InterPro" id="IPR032675">
    <property type="entry name" value="LRR_dom_sf"/>
</dbReference>
<dbReference type="Pfam" id="PF24758">
    <property type="entry name" value="LRR_At5g56370"/>
    <property type="match status" value="1"/>
</dbReference>
<dbReference type="Proteomes" id="UP001154282">
    <property type="component" value="Unassembled WGS sequence"/>
</dbReference>
<accession>A0AAV0NIY8</accession>
<reference evidence="3" key="1">
    <citation type="submission" date="2022-08" db="EMBL/GenBank/DDBJ databases">
        <authorList>
            <person name="Gutierrez-Valencia J."/>
        </authorList>
    </citation>
    <scope>NUCLEOTIDE SEQUENCE</scope>
</reference>
<dbReference type="PANTHER" id="PTHR31639:SF312">
    <property type="entry name" value="CYCLIN-LIKE F-BOX"/>
    <property type="match status" value="1"/>
</dbReference>
<keyword evidence="4" id="KW-1185">Reference proteome</keyword>
<evidence type="ECO:0000313" key="3">
    <source>
        <dbReference type="EMBL" id="CAI0458590.1"/>
    </source>
</evidence>
<feature type="domain" description="F-box" evidence="1">
    <location>
        <begin position="27"/>
        <end position="64"/>
    </location>
</feature>
<dbReference type="Pfam" id="PF00646">
    <property type="entry name" value="F-box"/>
    <property type="match status" value="1"/>
</dbReference>
<proteinExistence type="predicted"/>
<name>A0AAV0NIY8_9ROSI</name>
<dbReference type="InterPro" id="IPR055411">
    <property type="entry name" value="LRR_FXL15/At3g58940/PEG3-like"/>
</dbReference>
<dbReference type="InterPro" id="IPR036047">
    <property type="entry name" value="F-box-like_dom_sf"/>
</dbReference>
<dbReference type="InterPro" id="IPR001810">
    <property type="entry name" value="F-box_dom"/>
</dbReference>
<gene>
    <name evidence="3" type="ORF">LITE_LOCUS33608</name>
</gene>
<evidence type="ECO:0000259" key="1">
    <source>
        <dbReference type="Pfam" id="PF00646"/>
    </source>
</evidence>
<evidence type="ECO:0000259" key="2">
    <source>
        <dbReference type="Pfam" id="PF24758"/>
    </source>
</evidence>
<dbReference type="SUPFAM" id="SSF81383">
    <property type="entry name" value="F-box domain"/>
    <property type="match status" value="1"/>
</dbReference>
<organism evidence="3 4">
    <name type="scientific">Linum tenue</name>
    <dbReference type="NCBI Taxonomy" id="586396"/>
    <lineage>
        <taxon>Eukaryota</taxon>
        <taxon>Viridiplantae</taxon>
        <taxon>Streptophyta</taxon>
        <taxon>Embryophyta</taxon>
        <taxon>Tracheophyta</taxon>
        <taxon>Spermatophyta</taxon>
        <taxon>Magnoliopsida</taxon>
        <taxon>eudicotyledons</taxon>
        <taxon>Gunneridae</taxon>
        <taxon>Pentapetalae</taxon>
        <taxon>rosids</taxon>
        <taxon>fabids</taxon>
        <taxon>Malpighiales</taxon>
        <taxon>Linaceae</taxon>
        <taxon>Linum</taxon>
    </lineage>
</organism>
<protein>
    <recommendedName>
        <fullName evidence="5">F-box domain-containing protein</fullName>
    </recommendedName>
</protein>
<dbReference type="AlphaFoldDB" id="A0AAV0NIY8"/>
<evidence type="ECO:0000313" key="4">
    <source>
        <dbReference type="Proteomes" id="UP001154282"/>
    </source>
</evidence>